<keyword evidence="2" id="KW-0808">Transferase</keyword>
<keyword evidence="1" id="KW-0472">Membrane</keyword>
<dbReference type="Gene3D" id="1.20.120.1760">
    <property type="match status" value="1"/>
</dbReference>
<name>E3J0A5_PSEI1</name>
<gene>
    <name evidence="2" type="ordered locus">FraEuI1c_2349</name>
</gene>
<feature type="transmembrane region" description="Helical" evidence="1">
    <location>
        <begin position="177"/>
        <end position="193"/>
    </location>
</feature>
<keyword evidence="1" id="KW-1133">Transmembrane helix</keyword>
<dbReference type="GO" id="GO:0016780">
    <property type="term" value="F:phosphotransferase activity, for other substituted phosphate groups"/>
    <property type="evidence" value="ECO:0007669"/>
    <property type="project" value="InterPro"/>
</dbReference>
<organism evidence="2 3">
    <name type="scientific">Pseudofrankia inefficax (strain DSM 45817 / CECT 9037 / DDB 130130 / EuI1c)</name>
    <name type="common">Frankia inefficax</name>
    <dbReference type="NCBI Taxonomy" id="298654"/>
    <lineage>
        <taxon>Bacteria</taxon>
        <taxon>Bacillati</taxon>
        <taxon>Actinomycetota</taxon>
        <taxon>Actinomycetes</taxon>
        <taxon>Frankiales</taxon>
        <taxon>Frankiaceae</taxon>
        <taxon>Pseudofrankia</taxon>
    </lineage>
</organism>
<dbReference type="InterPro" id="IPR000462">
    <property type="entry name" value="CDP-OH_P_trans"/>
</dbReference>
<feature type="transmembrane region" description="Helical" evidence="1">
    <location>
        <begin position="199"/>
        <end position="220"/>
    </location>
</feature>
<evidence type="ECO:0000313" key="3">
    <source>
        <dbReference type="Proteomes" id="UP000002484"/>
    </source>
</evidence>
<dbReference type="GO" id="GO:0016020">
    <property type="term" value="C:membrane"/>
    <property type="evidence" value="ECO:0007669"/>
    <property type="project" value="InterPro"/>
</dbReference>
<keyword evidence="1" id="KW-0812">Transmembrane</keyword>
<evidence type="ECO:0000313" key="2">
    <source>
        <dbReference type="EMBL" id="ADP80388.1"/>
    </source>
</evidence>
<feature type="transmembrane region" description="Helical" evidence="1">
    <location>
        <begin position="124"/>
        <end position="150"/>
    </location>
</feature>
<feature type="transmembrane region" description="Helical" evidence="1">
    <location>
        <begin position="48"/>
        <end position="69"/>
    </location>
</feature>
<dbReference type="Proteomes" id="UP000002484">
    <property type="component" value="Chromosome"/>
</dbReference>
<protein>
    <submittedName>
        <fullName evidence="2">CDP-alcohol phosphatidyltransferase</fullName>
    </submittedName>
</protein>
<dbReference type="STRING" id="298654.FraEuI1c_2349"/>
<dbReference type="AlphaFoldDB" id="E3J0A5"/>
<dbReference type="Pfam" id="PF01066">
    <property type="entry name" value="CDP-OH_P_transf"/>
    <property type="match status" value="1"/>
</dbReference>
<keyword evidence="3" id="KW-1185">Reference proteome</keyword>
<dbReference type="HOGENOM" id="CLU_099330_0_0_11"/>
<feature type="transmembrane region" description="Helical" evidence="1">
    <location>
        <begin position="81"/>
        <end position="104"/>
    </location>
</feature>
<reference evidence="2 3" key="1">
    <citation type="submission" date="2010-10" db="EMBL/GenBank/DDBJ databases">
        <title>Complete sequence of Frankia sp. EuI1c.</title>
        <authorList>
            <consortium name="US DOE Joint Genome Institute"/>
            <person name="Lucas S."/>
            <person name="Copeland A."/>
            <person name="Lapidus A."/>
            <person name="Cheng J.-F."/>
            <person name="Bruce D."/>
            <person name="Goodwin L."/>
            <person name="Pitluck S."/>
            <person name="Chertkov O."/>
            <person name="Detter J.C."/>
            <person name="Han C."/>
            <person name="Tapia R."/>
            <person name="Land M."/>
            <person name="Hauser L."/>
            <person name="Jeffries C."/>
            <person name="Kyrpides N."/>
            <person name="Ivanova N."/>
            <person name="Mikhailova N."/>
            <person name="Beauchemin N."/>
            <person name="Sen A."/>
            <person name="Sur S.A."/>
            <person name="Gtari M."/>
            <person name="Wall L."/>
            <person name="Tisa L."/>
            <person name="Woyke T."/>
        </authorList>
    </citation>
    <scope>NUCLEOTIDE SEQUENCE [LARGE SCALE GENOMIC DNA]</scope>
    <source>
        <strain evidence="3">DSM 45817 / CECT 9037 / EuI1c</strain>
    </source>
</reference>
<evidence type="ECO:0000256" key="1">
    <source>
        <dbReference type="SAM" id="Phobius"/>
    </source>
</evidence>
<dbReference type="KEGG" id="fri:FraEuI1c_2349"/>
<sequence length="227" mass="23048">MGRVRTPVPARDSYLRAWSVTHGGYDPATGGALVRRWLGLTYLLARPLAALGAPPAAVTAVAAALPALALAPAAAGGRWPLLAGVIVLASAVLDSLDGAVAILRDRVSPAGFVLDSVADRVADALYLIALWLLGAPGWLAVAAAAALFLLEYTRARAGNAGFGEIGVVTVGERPTRVILTVVGLLAAGVLPGLREPVAAVATAAVLAVAVVGLGQLAAVLRRVLRRR</sequence>
<dbReference type="InterPro" id="IPR043130">
    <property type="entry name" value="CDP-OH_PTrfase_TM_dom"/>
</dbReference>
<accession>E3J0A5</accession>
<dbReference type="InParanoid" id="E3J0A5"/>
<dbReference type="GO" id="GO:0008654">
    <property type="term" value="P:phospholipid biosynthetic process"/>
    <property type="evidence" value="ECO:0007669"/>
    <property type="project" value="InterPro"/>
</dbReference>
<proteinExistence type="predicted"/>
<dbReference type="eggNOG" id="COG0558">
    <property type="taxonomic scope" value="Bacteria"/>
</dbReference>
<dbReference type="EMBL" id="CP002299">
    <property type="protein sequence ID" value="ADP80388.1"/>
    <property type="molecule type" value="Genomic_DNA"/>
</dbReference>